<protein>
    <submittedName>
        <fullName evidence="1">Uncharacterized protein</fullName>
    </submittedName>
</protein>
<name>A0A806KQK8_9BACT</name>
<dbReference type="AlphaFoldDB" id="A0A806KQK8"/>
<proteinExistence type="predicted"/>
<sequence>MPVPVCCCINRANKIFYINMAHKEKSCEKQELFYYYC</sequence>
<dbReference type="EMBL" id="JQ844223">
    <property type="protein sequence ID" value="AGS53159.1"/>
    <property type="molecule type" value="Genomic_DNA"/>
</dbReference>
<accession>A0A806KQK8</accession>
<evidence type="ECO:0000313" key="1">
    <source>
        <dbReference type="EMBL" id="AGS53159.1"/>
    </source>
</evidence>
<reference evidence="1" key="1">
    <citation type="submission" date="2012-03" db="EMBL/GenBank/DDBJ databases">
        <title>Functional metagenomics reveals considerable lignocellulase gene clusters in the gut microbiome of a wood-feeding higher termite.</title>
        <authorList>
            <person name="Liu N."/>
        </authorList>
    </citation>
    <scope>NUCLEOTIDE SEQUENCE</scope>
</reference>
<organism evidence="1">
    <name type="scientific">uncultured bacterium contig00060</name>
    <dbReference type="NCBI Taxonomy" id="1181543"/>
    <lineage>
        <taxon>Bacteria</taxon>
        <taxon>environmental samples</taxon>
    </lineage>
</organism>